<keyword evidence="1" id="KW-1133">Transmembrane helix</keyword>
<evidence type="ECO:0000259" key="2">
    <source>
        <dbReference type="PROSITE" id="PS50055"/>
    </source>
</evidence>
<dbReference type="InterPro" id="IPR000387">
    <property type="entry name" value="Tyr_Pase_dom"/>
</dbReference>
<dbReference type="EMBL" id="JAAOIC020000072">
    <property type="protein sequence ID" value="KAG8033937.1"/>
    <property type="molecule type" value="Genomic_DNA"/>
</dbReference>
<dbReference type="InterPro" id="IPR000242">
    <property type="entry name" value="PTP_cat"/>
</dbReference>
<proteinExistence type="predicted"/>
<dbReference type="Proteomes" id="UP000729913">
    <property type="component" value="Unassembled WGS sequence"/>
</dbReference>
<keyword evidence="5" id="KW-1185">Reference proteome</keyword>
<dbReference type="Pfam" id="PF00102">
    <property type="entry name" value="Y_phosphatase"/>
    <property type="match status" value="1"/>
</dbReference>
<feature type="domain" description="Tyrosine-protein phosphatase" evidence="2">
    <location>
        <begin position="27"/>
        <end position="291"/>
    </location>
</feature>
<dbReference type="GO" id="GO:0004725">
    <property type="term" value="F:protein tyrosine phosphatase activity"/>
    <property type="evidence" value="ECO:0007669"/>
    <property type="project" value="InterPro"/>
</dbReference>
<gene>
    <name evidence="4" type="ORF">G9C98_008418</name>
</gene>
<dbReference type="GO" id="GO:0009653">
    <property type="term" value="P:anatomical structure morphogenesis"/>
    <property type="evidence" value="ECO:0007669"/>
    <property type="project" value="UniProtKB-ARBA"/>
</dbReference>
<dbReference type="PROSITE" id="PS50055">
    <property type="entry name" value="TYR_PHOSPHATASE_PTP"/>
    <property type="match status" value="1"/>
</dbReference>
<accession>A0A8J5QV30</accession>
<organism evidence="4 5">
    <name type="scientific">Cotesia typhae</name>
    <dbReference type="NCBI Taxonomy" id="2053667"/>
    <lineage>
        <taxon>Eukaryota</taxon>
        <taxon>Metazoa</taxon>
        <taxon>Ecdysozoa</taxon>
        <taxon>Arthropoda</taxon>
        <taxon>Hexapoda</taxon>
        <taxon>Insecta</taxon>
        <taxon>Pterygota</taxon>
        <taxon>Neoptera</taxon>
        <taxon>Endopterygota</taxon>
        <taxon>Hymenoptera</taxon>
        <taxon>Apocrita</taxon>
        <taxon>Ichneumonoidea</taxon>
        <taxon>Braconidae</taxon>
        <taxon>Microgastrinae</taxon>
        <taxon>Cotesia</taxon>
    </lineage>
</organism>
<dbReference type="SMART" id="SM00194">
    <property type="entry name" value="PTPc"/>
    <property type="match status" value="1"/>
</dbReference>
<keyword evidence="1" id="KW-0812">Transmembrane</keyword>
<keyword evidence="1" id="KW-0472">Membrane</keyword>
<protein>
    <recommendedName>
        <fullName evidence="6">Protein tyrosine phosphatase</fullName>
    </recommendedName>
</protein>
<dbReference type="PANTHER" id="PTHR19134">
    <property type="entry name" value="RECEPTOR-TYPE TYROSINE-PROTEIN PHOSPHATASE"/>
    <property type="match status" value="1"/>
</dbReference>
<comment type="caution">
    <text evidence="4">The sequence shown here is derived from an EMBL/GenBank/DDBJ whole genome shotgun (WGS) entry which is preliminary data.</text>
</comment>
<feature type="domain" description="Tyrosine specific protein phosphatases" evidence="3">
    <location>
        <begin position="200"/>
        <end position="282"/>
    </location>
</feature>
<dbReference type="OrthoDB" id="8609993at2759"/>
<evidence type="ECO:0000313" key="4">
    <source>
        <dbReference type="EMBL" id="KAG8033937.1"/>
    </source>
</evidence>
<reference evidence="4" key="1">
    <citation type="submission" date="2020-03" db="EMBL/GenBank/DDBJ databases">
        <authorList>
            <person name="Chebbi M.A."/>
            <person name="Drezen J.M."/>
        </authorList>
    </citation>
    <scope>NUCLEOTIDE SEQUENCE</scope>
    <source>
        <tissue evidence="4">Whole body</tissue>
    </source>
</reference>
<dbReference type="SMART" id="SM00404">
    <property type="entry name" value="PTPc_motif"/>
    <property type="match status" value="1"/>
</dbReference>
<dbReference type="InterPro" id="IPR003595">
    <property type="entry name" value="Tyr_Pase_cat"/>
</dbReference>
<evidence type="ECO:0000313" key="5">
    <source>
        <dbReference type="Proteomes" id="UP000729913"/>
    </source>
</evidence>
<reference evidence="4" key="2">
    <citation type="submission" date="2021-04" db="EMBL/GenBank/DDBJ databases">
        <title>Genome-wide patterns of bracovirus chromosomal integration into multiple host tissues during parasitism.</title>
        <authorList>
            <person name="Chebbi M.A.C."/>
        </authorList>
    </citation>
    <scope>NUCLEOTIDE SEQUENCE</scope>
    <source>
        <tissue evidence="4">Whole body</tissue>
    </source>
</reference>
<dbReference type="PANTHER" id="PTHR19134:SF449">
    <property type="entry name" value="TYROSINE-PROTEIN PHOSPHATASE 1"/>
    <property type="match status" value="1"/>
</dbReference>
<sequence>MAAISVAVYKISDYVRRSTDPRYHEMICEEYSSIINLPIVDTCINFFLSCNKNKNRCVDYPCWDISRVALRSNNSSDYINANYIAGFDMSAKFIATQEPMPGTFNDFWKMIWQENSRVIVMLNGTKEQSEQRNLQYFSPTEDNTLINEFIIKEERVKRYSHYTKTTLKVIHIDTGEVRLIYHFKYLNWPEDETPEVKMLIDFLMAVNRKDQAYFRQVLQNNELLPGPIVVHGEKGVGRTAAYCVADICLYQIAHTASISVASTVIKVRQQRRFSMQAFNHYIFVNNLVLYFLITLRSNIETYMELRSHLTKSDVEMLFRS</sequence>
<evidence type="ECO:0000259" key="3">
    <source>
        <dbReference type="PROSITE" id="PS50056"/>
    </source>
</evidence>
<dbReference type="InterPro" id="IPR050348">
    <property type="entry name" value="Protein-Tyr_Phosphatase"/>
</dbReference>
<evidence type="ECO:0000256" key="1">
    <source>
        <dbReference type="SAM" id="Phobius"/>
    </source>
</evidence>
<evidence type="ECO:0008006" key="6">
    <source>
        <dbReference type="Google" id="ProtNLM"/>
    </source>
</evidence>
<dbReference type="GO" id="GO:0048666">
    <property type="term" value="P:neuron development"/>
    <property type="evidence" value="ECO:0007669"/>
    <property type="project" value="UniProtKB-ARBA"/>
</dbReference>
<feature type="transmembrane region" description="Helical" evidence="1">
    <location>
        <begin position="278"/>
        <end position="295"/>
    </location>
</feature>
<dbReference type="PROSITE" id="PS50056">
    <property type="entry name" value="TYR_PHOSPHATASE_2"/>
    <property type="match status" value="1"/>
</dbReference>
<dbReference type="AlphaFoldDB" id="A0A8J5QV30"/>
<name>A0A8J5QV30_9HYME</name>